<organism evidence="2 3">
    <name type="scientific">Rotaria magnacalcarata</name>
    <dbReference type="NCBI Taxonomy" id="392030"/>
    <lineage>
        <taxon>Eukaryota</taxon>
        <taxon>Metazoa</taxon>
        <taxon>Spiralia</taxon>
        <taxon>Gnathifera</taxon>
        <taxon>Rotifera</taxon>
        <taxon>Eurotatoria</taxon>
        <taxon>Bdelloidea</taxon>
        <taxon>Philodinida</taxon>
        <taxon>Philodinidae</taxon>
        <taxon>Rotaria</taxon>
    </lineage>
</organism>
<gene>
    <name evidence="2" type="ORF">BYL167_LOCUS44388</name>
    <name evidence="1" type="ORF">GIL414_LOCUS36612</name>
</gene>
<feature type="non-terminal residue" evidence="2">
    <location>
        <position position="51"/>
    </location>
</feature>
<sequence>MYIHPRRVKEHLFVEYKSNQTKEFTDMDDDDDMTLIDEQKSVFTNFSEADQ</sequence>
<dbReference type="AlphaFoldDB" id="A0A8S3AC62"/>
<dbReference type="Proteomes" id="UP000681967">
    <property type="component" value="Unassembled WGS sequence"/>
</dbReference>
<name>A0A8S3AC62_9BILA</name>
<dbReference type="EMBL" id="CAJOBH010120435">
    <property type="protein sequence ID" value="CAF4708591.1"/>
    <property type="molecule type" value="Genomic_DNA"/>
</dbReference>
<reference evidence="2" key="1">
    <citation type="submission" date="2021-02" db="EMBL/GenBank/DDBJ databases">
        <authorList>
            <person name="Nowell W R."/>
        </authorList>
    </citation>
    <scope>NUCLEOTIDE SEQUENCE</scope>
</reference>
<evidence type="ECO:0000313" key="1">
    <source>
        <dbReference type="EMBL" id="CAF4545429.1"/>
    </source>
</evidence>
<accession>A0A8S3AC62</accession>
<proteinExistence type="predicted"/>
<protein>
    <submittedName>
        <fullName evidence="2">Uncharacterized protein</fullName>
    </submittedName>
</protein>
<comment type="caution">
    <text evidence="2">The sequence shown here is derived from an EMBL/GenBank/DDBJ whole genome shotgun (WGS) entry which is preliminary data.</text>
</comment>
<dbReference type="Proteomes" id="UP000681720">
    <property type="component" value="Unassembled WGS sequence"/>
</dbReference>
<dbReference type="EMBL" id="CAJOBJ010091524">
    <property type="protein sequence ID" value="CAF4545429.1"/>
    <property type="molecule type" value="Genomic_DNA"/>
</dbReference>
<evidence type="ECO:0000313" key="3">
    <source>
        <dbReference type="Proteomes" id="UP000681967"/>
    </source>
</evidence>
<evidence type="ECO:0000313" key="2">
    <source>
        <dbReference type="EMBL" id="CAF4708591.1"/>
    </source>
</evidence>